<feature type="region of interest" description="Disordered" evidence="1">
    <location>
        <begin position="119"/>
        <end position="143"/>
    </location>
</feature>
<feature type="region of interest" description="Disordered" evidence="1">
    <location>
        <begin position="27"/>
        <end position="69"/>
    </location>
</feature>
<dbReference type="Proteomes" id="UP000000707">
    <property type="component" value="Unassembled WGS sequence"/>
</dbReference>
<keyword evidence="3" id="KW-1185">Reference proteome</keyword>
<organism evidence="3">
    <name type="scientific">Candida tenuis (strain ATCC 10573 / BCRC 21748 / CBS 615 / JCM 9827 / NBRC 10315 / NRRL Y-1498 / VKM Y-70)</name>
    <name type="common">Yeast</name>
    <name type="synonym">Yamadazyma tenuis</name>
    <dbReference type="NCBI Taxonomy" id="590646"/>
    <lineage>
        <taxon>Eukaryota</taxon>
        <taxon>Fungi</taxon>
        <taxon>Dikarya</taxon>
        <taxon>Ascomycota</taxon>
        <taxon>Saccharomycotina</taxon>
        <taxon>Pichiomycetes</taxon>
        <taxon>Debaryomycetaceae</taxon>
        <taxon>Yamadazyma</taxon>
    </lineage>
</organism>
<reference evidence="2 3" key="1">
    <citation type="journal article" date="2011" name="Proc. Natl. Acad. Sci. U.S.A.">
        <title>Comparative genomics of xylose-fermenting fungi for enhanced biofuel production.</title>
        <authorList>
            <person name="Wohlbach D.J."/>
            <person name="Kuo A."/>
            <person name="Sato T.K."/>
            <person name="Potts K.M."/>
            <person name="Salamov A.A."/>
            <person name="LaButti K.M."/>
            <person name="Sun H."/>
            <person name="Clum A."/>
            <person name="Pangilinan J.L."/>
            <person name="Lindquist E.A."/>
            <person name="Lucas S."/>
            <person name="Lapidus A."/>
            <person name="Jin M."/>
            <person name="Gunawan C."/>
            <person name="Balan V."/>
            <person name="Dale B.E."/>
            <person name="Jeffries T.W."/>
            <person name="Zinkel R."/>
            <person name="Barry K.W."/>
            <person name="Grigoriev I.V."/>
            <person name="Gasch A.P."/>
        </authorList>
    </citation>
    <scope>NUCLEOTIDE SEQUENCE [LARGE SCALE GENOMIC DNA]</scope>
    <source>
        <strain evidence="2">ATCC 10573</strain>
        <strain evidence="3">ATCC 10573 / BCRC 21748 / CBS 615 / JCM 9827 / NBRC 10315 / NRRL Y-1498 / VKM Y-70</strain>
    </source>
</reference>
<evidence type="ECO:0000313" key="3">
    <source>
        <dbReference type="Proteomes" id="UP000000707"/>
    </source>
</evidence>
<dbReference type="EMBL" id="GL996528">
    <property type="protein sequence ID" value="EGV60844.1"/>
    <property type="molecule type" value="Genomic_DNA"/>
</dbReference>
<feature type="compositionally biased region" description="Polar residues" evidence="1">
    <location>
        <begin position="32"/>
        <end position="54"/>
    </location>
</feature>
<evidence type="ECO:0000256" key="1">
    <source>
        <dbReference type="SAM" id="MobiDB-lite"/>
    </source>
</evidence>
<dbReference type="OrthoDB" id="7786253at2759"/>
<dbReference type="RefSeq" id="XP_006690058.1">
    <property type="nucleotide sequence ID" value="XM_006689995.1"/>
</dbReference>
<sequence length="233" mass="26596">MFSRDSKTRRPLSQSLSLTNLHLFTRSREPSLSHTKSSAPLQNITNTAINTSRSRPAKQRYSSLFDKENETRQRLHKRFSVNFKQVEDSDSDDETIKSINTSPFTNNDMMSLNLSSITLEDEEPSKDKPELSKSELPKDDKRMSRMSNLSSILEFVHQINYDVAPPFGDPAKSKVFEEVQIGQFNATSDYHIKLVHNAMLFQYDEADIVDPLGLDDIDYAAVFAAPYHEELSI</sequence>
<proteinExistence type="predicted"/>
<dbReference type="GeneID" id="18248499"/>
<evidence type="ECO:0000313" key="2">
    <source>
        <dbReference type="EMBL" id="EGV60844.1"/>
    </source>
</evidence>
<accession>G3BCP0</accession>
<dbReference type="KEGG" id="cten:18248499"/>
<feature type="compositionally biased region" description="Basic and acidic residues" evidence="1">
    <location>
        <begin position="125"/>
        <end position="143"/>
    </location>
</feature>
<dbReference type="EMBL" id="GL996528">
    <property type="protein sequence ID" value="EGV60843.1"/>
    <property type="molecule type" value="Genomic_DNA"/>
</dbReference>
<gene>
    <name evidence="2" type="ORF">CANTEDRAFT_116904</name>
</gene>
<dbReference type="HOGENOM" id="CLU_1189778_0_0_1"/>
<protein>
    <submittedName>
        <fullName evidence="2">Uncharacterized protein</fullName>
    </submittedName>
</protein>
<dbReference type="AlphaFoldDB" id="G3BCP0"/>
<name>G3BCP0_CANTC</name>